<dbReference type="Proteomes" id="UP000759537">
    <property type="component" value="Unassembled WGS sequence"/>
</dbReference>
<accession>A0A9P5MSK5</accession>
<evidence type="ECO:0008006" key="4">
    <source>
        <dbReference type="Google" id="ProtNLM"/>
    </source>
</evidence>
<dbReference type="PROSITE" id="PS00018">
    <property type="entry name" value="EF_HAND_1"/>
    <property type="match status" value="1"/>
</dbReference>
<evidence type="ECO:0000313" key="2">
    <source>
        <dbReference type="EMBL" id="KAF8477659.1"/>
    </source>
</evidence>
<gene>
    <name evidence="2" type="ORF">DFH94DRAFT_87339</name>
</gene>
<feature type="compositionally biased region" description="Polar residues" evidence="1">
    <location>
        <begin position="60"/>
        <end position="80"/>
    </location>
</feature>
<sequence length="1368" mass="153648">MPFARLLRRSSQPTLARSGPADATRSASDDSNIPMRRGRQVNELMSTIRRPWKAKRPSTTDHSNLSQPTHVPVLTSNAKGPTSERGVDEMSPPVPAITSVLLTNVAVVPSPETVPAIDPVPDKLTDAWDAIKADPTLTNTSRELDAVGDVVATTQCNAAPFIPIITATVAVAAQSDIGKAVNDRIDKISGGMPILMNALDELKAVHPFIGIVVLAFKTVYTLEQKRRESDKKIISLYVGMKDMMGALLLLKDVENDKVIAPDGSKIEDRMKSLVERTADDIKACSNVCDAYMKKRLLAKVLLSPLWDMKLLDFVEIFATRRREFEFELTMHTSKSVDEANVKLEAIRKDLKEQMVVMKAVFEQLVSPEQKLLSDLVNAKGGVNVIRNNDKVLLDLEKTARNASTVEGHCTHQTNDAELEGVSLSEDIFEDPNAAAEKNWAVFSRKFEAQKIQIIDELTLVVQRESDRVIQELKGKAHERIRDRSIHELWVEMGWRGNVKARHFVLALRDYYLEKLTSETKDALGMGTGGISNSTNPDAWAIKYIDVMWVQPILEAFDDDASGFITVSEVNRFTSSRPADWSLPHWLAFWAVGFKWSIIDYARKIEDLFAKMEGVRSVVLPPNREAVDHYFAFVWNIVHTLTAAVLSQSSSQSSGPDDHKRFKSYLAAEEARLGNNLRAVDYVIDGIDTLPLIAGVGRIEKTVFPLLYLLMKRHYEIMRIMRTKIPSMHELLVCAQGIIYIRDAIKYRVEDLGHNFSQQRLDPEKQFQSFAFGIFKYYHNLNSLWTVDYIRGLDPQITPYDDDNEDQNVQPGGVLNHEHKDELSLDYSMYDGHSTVYIPNCGDVVAPPMKDILGNWNGYFYDEEGGHCGLDSMIMFILVPGEGEHEFRADVWSLKGRQTISGSWSKGEDDVMRIKFKCKTLFSSTLWSPTFFYGLFDPERDALTGVWGLSAGPESAIGMLELRRIQPCYLTVYPSLKELQDNKPRALWKFAISAVRNDIRREHWTWSYFSQRRIDRKTVVSLSVRSRWLGPPLSAEENGTFNAIMPRLTPVDACFYNSMIDRIRAFTYVHEQMCDSCGRRIGGPRLLCLDCTIKSTETYDNLDLCCAPQCVGARVIREDLQCAHEPNHRLVKVRTSVLTRNHGRAHTAACDAFDRVEETRRRVAEFPSVPNEESGLGNQKTSIFGTTVTEVPTKSEPDDVLNPPDGTKGGAEVQDKTAVDAGHVQVQDPKLPTCGKCKGRLSFPFWYCIFCKDDLYICDGCDAEGVPDLMRSSGKHTEDHHLIRCLALEKINDKDKNALTEQRLTSMEGRLQTQLDDLTGRMGDLTDRVGDLTGRMGDLTGHFGDLNARIGNIEQLLHRLLGATEGCAA</sequence>
<evidence type="ECO:0000256" key="1">
    <source>
        <dbReference type="SAM" id="MobiDB-lite"/>
    </source>
</evidence>
<reference evidence="2" key="1">
    <citation type="submission" date="2019-10" db="EMBL/GenBank/DDBJ databases">
        <authorList>
            <consortium name="DOE Joint Genome Institute"/>
            <person name="Kuo A."/>
            <person name="Miyauchi S."/>
            <person name="Kiss E."/>
            <person name="Drula E."/>
            <person name="Kohler A."/>
            <person name="Sanchez-Garcia M."/>
            <person name="Andreopoulos B."/>
            <person name="Barry K.W."/>
            <person name="Bonito G."/>
            <person name="Buee M."/>
            <person name="Carver A."/>
            <person name="Chen C."/>
            <person name="Cichocki N."/>
            <person name="Clum A."/>
            <person name="Culley D."/>
            <person name="Crous P.W."/>
            <person name="Fauchery L."/>
            <person name="Girlanda M."/>
            <person name="Hayes R."/>
            <person name="Keri Z."/>
            <person name="LaButti K."/>
            <person name="Lipzen A."/>
            <person name="Lombard V."/>
            <person name="Magnuson J."/>
            <person name="Maillard F."/>
            <person name="Morin E."/>
            <person name="Murat C."/>
            <person name="Nolan M."/>
            <person name="Ohm R."/>
            <person name="Pangilinan J."/>
            <person name="Pereira M."/>
            <person name="Perotto S."/>
            <person name="Peter M."/>
            <person name="Riley R."/>
            <person name="Sitrit Y."/>
            <person name="Stielow B."/>
            <person name="Szollosi G."/>
            <person name="Zifcakova L."/>
            <person name="Stursova M."/>
            <person name="Spatafora J.W."/>
            <person name="Tedersoo L."/>
            <person name="Vaario L.-M."/>
            <person name="Yamada A."/>
            <person name="Yan M."/>
            <person name="Wang P."/>
            <person name="Xu J."/>
            <person name="Bruns T."/>
            <person name="Baldrian P."/>
            <person name="Vilgalys R."/>
            <person name="Henrissat B."/>
            <person name="Grigoriev I.V."/>
            <person name="Hibbett D."/>
            <person name="Nagy L.G."/>
            <person name="Martin F.M."/>
        </authorList>
    </citation>
    <scope>NUCLEOTIDE SEQUENCE</scope>
    <source>
        <strain evidence="2">Prilba</strain>
    </source>
</reference>
<feature type="region of interest" description="Disordered" evidence="1">
    <location>
        <begin position="1190"/>
        <end position="1212"/>
    </location>
</feature>
<evidence type="ECO:0000313" key="3">
    <source>
        <dbReference type="Proteomes" id="UP000759537"/>
    </source>
</evidence>
<comment type="caution">
    <text evidence="2">The sequence shown here is derived from an EMBL/GenBank/DDBJ whole genome shotgun (WGS) entry which is preliminary data.</text>
</comment>
<proteinExistence type="predicted"/>
<protein>
    <recommendedName>
        <fullName evidence="4">EF-hand domain-containing protein</fullName>
    </recommendedName>
</protein>
<dbReference type="EMBL" id="WHVB01000013">
    <property type="protein sequence ID" value="KAF8477659.1"/>
    <property type="molecule type" value="Genomic_DNA"/>
</dbReference>
<reference evidence="2" key="2">
    <citation type="journal article" date="2020" name="Nat. Commun.">
        <title>Large-scale genome sequencing of mycorrhizal fungi provides insights into the early evolution of symbiotic traits.</title>
        <authorList>
            <person name="Miyauchi S."/>
            <person name="Kiss E."/>
            <person name="Kuo A."/>
            <person name="Drula E."/>
            <person name="Kohler A."/>
            <person name="Sanchez-Garcia M."/>
            <person name="Morin E."/>
            <person name="Andreopoulos B."/>
            <person name="Barry K.W."/>
            <person name="Bonito G."/>
            <person name="Buee M."/>
            <person name="Carver A."/>
            <person name="Chen C."/>
            <person name="Cichocki N."/>
            <person name="Clum A."/>
            <person name="Culley D."/>
            <person name="Crous P.W."/>
            <person name="Fauchery L."/>
            <person name="Girlanda M."/>
            <person name="Hayes R.D."/>
            <person name="Keri Z."/>
            <person name="LaButti K."/>
            <person name="Lipzen A."/>
            <person name="Lombard V."/>
            <person name="Magnuson J."/>
            <person name="Maillard F."/>
            <person name="Murat C."/>
            <person name="Nolan M."/>
            <person name="Ohm R.A."/>
            <person name="Pangilinan J."/>
            <person name="Pereira M.F."/>
            <person name="Perotto S."/>
            <person name="Peter M."/>
            <person name="Pfister S."/>
            <person name="Riley R."/>
            <person name="Sitrit Y."/>
            <person name="Stielow J.B."/>
            <person name="Szollosi G."/>
            <person name="Zifcakova L."/>
            <person name="Stursova M."/>
            <person name="Spatafora J.W."/>
            <person name="Tedersoo L."/>
            <person name="Vaario L.M."/>
            <person name="Yamada A."/>
            <person name="Yan M."/>
            <person name="Wang P."/>
            <person name="Xu J."/>
            <person name="Bruns T."/>
            <person name="Baldrian P."/>
            <person name="Vilgalys R."/>
            <person name="Dunand C."/>
            <person name="Henrissat B."/>
            <person name="Grigoriev I.V."/>
            <person name="Hibbett D."/>
            <person name="Nagy L.G."/>
            <person name="Martin F.M."/>
        </authorList>
    </citation>
    <scope>NUCLEOTIDE SEQUENCE</scope>
    <source>
        <strain evidence="2">Prilba</strain>
    </source>
</reference>
<dbReference type="OrthoDB" id="2122982at2759"/>
<keyword evidence="3" id="KW-1185">Reference proteome</keyword>
<name>A0A9P5MSK5_9AGAM</name>
<feature type="region of interest" description="Disordered" evidence="1">
    <location>
        <begin position="1"/>
        <end position="92"/>
    </location>
</feature>
<organism evidence="2 3">
    <name type="scientific">Russula ochroleuca</name>
    <dbReference type="NCBI Taxonomy" id="152965"/>
    <lineage>
        <taxon>Eukaryota</taxon>
        <taxon>Fungi</taxon>
        <taxon>Dikarya</taxon>
        <taxon>Basidiomycota</taxon>
        <taxon>Agaricomycotina</taxon>
        <taxon>Agaricomycetes</taxon>
        <taxon>Russulales</taxon>
        <taxon>Russulaceae</taxon>
        <taxon>Russula</taxon>
    </lineage>
</organism>
<dbReference type="InterPro" id="IPR018247">
    <property type="entry name" value="EF_Hand_1_Ca_BS"/>
</dbReference>